<evidence type="ECO:0000313" key="3">
    <source>
        <dbReference type="Proteomes" id="UP000240883"/>
    </source>
</evidence>
<accession>A0A2T2P2B5</accession>
<organism evidence="2 3">
    <name type="scientific">Corynespora cassiicola Philippines</name>
    <dbReference type="NCBI Taxonomy" id="1448308"/>
    <lineage>
        <taxon>Eukaryota</taxon>
        <taxon>Fungi</taxon>
        <taxon>Dikarya</taxon>
        <taxon>Ascomycota</taxon>
        <taxon>Pezizomycotina</taxon>
        <taxon>Dothideomycetes</taxon>
        <taxon>Pleosporomycetidae</taxon>
        <taxon>Pleosporales</taxon>
        <taxon>Corynesporascaceae</taxon>
        <taxon>Corynespora</taxon>
    </lineage>
</organism>
<reference evidence="2 3" key="1">
    <citation type="journal article" date="2018" name="Front. Microbiol.">
        <title>Genome-Wide Analysis of Corynespora cassiicola Leaf Fall Disease Putative Effectors.</title>
        <authorList>
            <person name="Lopez D."/>
            <person name="Ribeiro S."/>
            <person name="Label P."/>
            <person name="Fumanal B."/>
            <person name="Venisse J.S."/>
            <person name="Kohler A."/>
            <person name="de Oliveira R.R."/>
            <person name="Labutti K."/>
            <person name="Lipzen A."/>
            <person name="Lail K."/>
            <person name="Bauer D."/>
            <person name="Ohm R.A."/>
            <person name="Barry K.W."/>
            <person name="Spatafora J."/>
            <person name="Grigoriev I.V."/>
            <person name="Martin F.M."/>
            <person name="Pujade-Renaud V."/>
        </authorList>
    </citation>
    <scope>NUCLEOTIDE SEQUENCE [LARGE SCALE GENOMIC DNA]</scope>
    <source>
        <strain evidence="2 3">Philippines</strain>
    </source>
</reference>
<feature type="transmembrane region" description="Helical" evidence="1">
    <location>
        <begin position="80"/>
        <end position="100"/>
    </location>
</feature>
<keyword evidence="3" id="KW-1185">Reference proteome</keyword>
<dbReference type="AlphaFoldDB" id="A0A2T2P2B5"/>
<keyword evidence="1" id="KW-1133">Transmembrane helix</keyword>
<keyword evidence="1" id="KW-0472">Membrane</keyword>
<dbReference type="Proteomes" id="UP000240883">
    <property type="component" value="Unassembled WGS sequence"/>
</dbReference>
<evidence type="ECO:0000256" key="1">
    <source>
        <dbReference type="SAM" id="Phobius"/>
    </source>
</evidence>
<name>A0A2T2P2B5_CORCC</name>
<evidence type="ECO:0000313" key="2">
    <source>
        <dbReference type="EMBL" id="PSN71802.1"/>
    </source>
</evidence>
<feature type="transmembrane region" description="Helical" evidence="1">
    <location>
        <begin position="52"/>
        <end position="74"/>
    </location>
</feature>
<dbReference type="OrthoDB" id="3750908at2759"/>
<dbReference type="STRING" id="1448308.A0A2T2P2B5"/>
<keyword evidence="1" id="KW-0812">Transmembrane</keyword>
<gene>
    <name evidence="2" type="ORF">BS50DRAFT_235928</name>
</gene>
<protein>
    <submittedName>
        <fullName evidence="2">Uncharacterized protein</fullName>
    </submittedName>
</protein>
<dbReference type="EMBL" id="KZ678130">
    <property type="protein sequence ID" value="PSN71802.1"/>
    <property type="molecule type" value="Genomic_DNA"/>
</dbReference>
<sequence>MAVPSAFPSELPPRASPSWKDRNCPNMRSCWTISISSYSLKTSDKAVLARRICMIAILAIRTAIAVLSIIGNAWGARVVSVIVGTILGVIGFFFIAWCLAKIGDAQGYRKVLGVRVGRWHFDVFLFGMAILHVMMFIGSFFGFDGSELGASWIVLWLLIFAVAWIATWEPEAPESQV</sequence>
<feature type="transmembrane region" description="Helical" evidence="1">
    <location>
        <begin position="121"/>
        <end position="143"/>
    </location>
</feature>
<feature type="transmembrane region" description="Helical" evidence="1">
    <location>
        <begin position="149"/>
        <end position="168"/>
    </location>
</feature>
<proteinExistence type="predicted"/>